<dbReference type="AlphaFoldDB" id="A0A3G2R5F0"/>
<keyword evidence="2" id="KW-1185">Reference proteome</keyword>
<protein>
    <submittedName>
        <fullName evidence="1">AAA family ATPase</fullName>
    </submittedName>
</protein>
<evidence type="ECO:0000313" key="1">
    <source>
        <dbReference type="EMBL" id="AYO30565.1"/>
    </source>
</evidence>
<dbReference type="KEGG" id="bacg:D2962_07990"/>
<evidence type="ECO:0000313" key="2">
    <source>
        <dbReference type="Proteomes" id="UP000280960"/>
    </source>
</evidence>
<proteinExistence type="predicted"/>
<gene>
    <name evidence="1" type="ORF">D2962_07990</name>
</gene>
<sequence>MMEGSIIRYFPGGNTPCGYLSLFDQVIPWSDAKKIMIIKGGPGVGKSTFMKKIAKDLLKQGFNLELLHCSADNGSIDGLLITDLDIALLDGTAPHMMDPRYPGCVDEIINLGSYWNEEEIRQNREHIMGLQNEISGCYKRAYNYLKMAQIVLGDLKQVYNNAVDVHRLNDMVDEILDKTFDGVSKKNKKSRQRNMFASAITHDGPVHYLDSLFWNVQKRFIVTGFPGTGKSILMKRIVDNAVLKGLDVDVFHCPMEPEKIEHIIIKDLSIGFVTSVKPHALARMRDKDELFDFNATLVSSKINGYEEVINYDNSVFWDLFNRAVKYLGHAKKLHDELERYYVVNMDFKKIDETRELTLSRILKYAYTASYSK</sequence>
<organism evidence="1 2">
    <name type="scientific">Biomaibacter acetigenes</name>
    <dbReference type="NCBI Taxonomy" id="2316383"/>
    <lineage>
        <taxon>Bacteria</taxon>
        <taxon>Bacillati</taxon>
        <taxon>Bacillota</taxon>
        <taxon>Clostridia</taxon>
        <taxon>Thermosediminibacterales</taxon>
        <taxon>Tepidanaerobacteraceae</taxon>
        <taxon>Biomaibacter</taxon>
    </lineage>
</organism>
<name>A0A3G2R5F0_9FIRM</name>
<accession>A0A3G2R5F0</accession>
<dbReference type="SUPFAM" id="SSF52540">
    <property type="entry name" value="P-loop containing nucleoside triphosphate hydrolases"/>
    <property type="match status" value="3"/>
</dbReference>
<dbReference type="Proteomes" id="UP000280960">
    <property type="component" value="Chromosome"/>
</dbReference>
<dbReference type="Gene3D" id="3.40.50.300">
    <property type="entry name" value="P-loop containing nucleotide triphosphate hydrolases"/>
    <property type="match status" value="1"/>
</dbReference>
<dbReference type="InterPro" id="IPR027417">
    <property type="entry name" value="P-loop_NTPase"/>
</dbReference>
<reference evidence="1 2" key="1">
    <citation type="submission" date="2018-10" db="EMBL/GenBank/DDBJ databases">
        <authorList>
            <person name="Zhang X."/>
        </authorList>
    </citation>
    <scope>NUCLEOTIDE SEQUENCE [LARGE SCALE GENOMIC DNA]</scope>
    <source>
        <strain evidence="1 2">SK-G1</strain>
    </source>
</reference>
<dbReference type="EMBL" id="CP033169">
    <property type="protein sequence ID" value="AYO30565.1"/>
    <property type="molecule type" value="Genomic_DNA"/>
</dbReference>